<evidence type="ECO:0000256" key="2">
    <source>
        <dbReference type="ARBA" id="ARBA00023134"/>
    </source>
</evidence>
<reference evidence="4" key="1">
    <citation type="submission" date="2021-02" db="EMBL/GenBank/DDBJ databases">
        <authorList>
            <person name="Nowell W R."/>
        </authorList>
    </citation>
    <scope>NUCLEOTIDE SEQUENCE</scope>
    <source>
        <strain evidence="4">Ploen Becks lab</strain>
    </source>
</reference>
<keyword evidence="2" id="KW-0342">GTP-binding</keyword>
<accession>A0A813Z9H2</accession>
<dbReference type="GO" id="GO:0005737">
    <property type="term" value="C:cytoplasm"/>
    <property type="evidence" value="ECO:0007669"/>
    <property type="project" value="TreeGrafter"/>
</dbReference>
<dbReference type="PANTHER" id="PTHR43381:SF20">
    <property type="entry name" value="TRANSLATION INITIATION FACTOR IF-2, MITOCHONDRIAL"/>
    <property type="match status" value="1"/>
</dbReference>
<evidence type="ECO:0000256" key="3">
    <source>
        <dbReference type="SAM" id="MobiDB-lite"/>
    </source>
</evidence>
<dbReference type="GO" id="GO:0005525">
    <property type="term" value="F:GTP binding"/>
    <property type="evidence" value="ECO:0007669"/>
    <property type="project" value="UniProtKB-KW"/>
</dbReference>
<feature type="compositionally biased region" description="Basic and acidic residues" evidence="3">
    <location>
        <begin position="8"/>
        <end position="24"/>
    </location>
</feature>
<dbReference type="PANTHER" id="PTHR43381">
    <property type="entry name" value="TRANSLATION INITIATION FACTOR IF-2-RELATED"/>
    <property type="match status" value="1"/>
</dbReference>
<gene>
    <name evidence="4" type="ORF">OXX778_LOCUS11118</name>
</gene>
<keyword evidence="1" id="KW-0547">Nucleotide-binding</keyword>
<evidence type="ECO:0000256" key="1">
    <source>
        <dbReference type="ARBA" id="ARBA00022741"/>
    </source>
</evidence>
<evidence type="ECO:0008006" key="6">
    <source>
        <dbReference type="Google" id="ProtNLM"/>
    </source>
</evidence>
<keyword evidence="5" id="KW-1185">Reference proteome</keyword>
<proteinExistence type="predicted"/>
<dbReference type="InterPro" id="IPR027417">
    <property type="entry name" value="P-loop_NTPase"/>
</dbReference>
<dbReference type="EMBL" id="CAJNOC010001843">
    <property type="protein sequence ID" value="CAF0895232.1"/>
    <property type="molecule type" value="Genomic_DNA"/>
</dbReference>
<organism evidence="4 5">
    <name type="scientific">Brachionus calyciflorus</name>
    <dbReference type="NCBI Taxonomy" id="104777"/>
    <lineage>
        <taxon>Eukaryota</taxon>
        <taxon>Metazoa</taxon>
        <taxon>Spiralia</taxon>
        <taxon>Gnathifera</taxon>
        <taxon>Rotifera</taxon>
        <taxon>Eurotatoria</taxon>
        <taxon>Monogononta</taxon>
        <taxon>Pseudotrocha</taxon>
        <taxon>Ploima</taxon>
        <taxon>Brachionidae</taxon>
        <taxon>Brachionus</taxon>
    </lineage>
</organism>
<dbReference type="Gene3D" id="3.40.50.300">
    <property type="entry name" value="P-loop containing nucleotide triphosphate hydrolases"/>
    <property type="match status" value="1"/>
</dbReference>
<protein>
    <recommendedName>
        <fullName evidence="6">Translation initiation factor IF-2</fullName>
    </recommendedName>
</protein>
<dbReference type="SUPFAM" id="SSF52540">
    <property type="entry name" value="P-loop containing nucleoside triphosphate hydrolases"/>
    <property type="match status" value="1"/>
</dbReference>
<evidence type="ECO:0000313" key="4">
    <source>
        <dbReference type="EMBL" id="CAF0895232.1"/>
    </source>
</evidence>
<dbReference type="Proteomes" id="UP000663879">
    <property type="component" value="Unassembled WGS sequence"/>
</dbReference>
<sequence>MGGPQEIDFEKNEQELDAKDDSKRSKQLATNLILRPPVVTIMGHVDHGKTTLLDFLRGSHIVETEFGCNPEHLESNMKSIEIASGKCFDSNSIGSRSPVIN</sequence>
<feature type="region of interest" description="Disordered" evidence="3">
    <location>
        <begin position="1"/>
        <end position="25"/>
    </location>
</feature>
<comment type="caution">
    <text evidence="4">The sequence shown here is derived from an EMBL/GenBank/DDBJ whole genome shotgun (WGS) entry which is preliminary data.</text>
</comment>
<dbReference type="AlphaFoldDB" id="A0A813Z9H2"/>
<dbReference type="GO" id="GO:0003743">
    <property type="term" value="F:translation initiation factor activity"/>
    <property type="evidence" value="ECO:0007669"/>
    <property type="project" value="TreeGrafter"/>
</dbReference>
<evidence type="ECO:0000313" key="5">
    <source>
        <dbReference type="Proteomes" id="UP000663879"/>
    </source>
</evidence>
<name>A0A813Z9H2_9BILA</name>
<dbReference type="InterPro" id="IPR015760">
    <property type="entry name" value="TIF_IF2"/>
</dbReference>
<dbReference type="OrthoDB" id="361630at2759"/>